<feature type="transmembrane region" description="Helical" evidence="2">
    <location>
        <begin position="279"/>
        <end position="303"/>
    </location>
</feature>
<dbReference type="Gene3D" id="3.40.50.720">
    <property type="entry name" value="NAD(P)-binding Rossmann-like Domain"/>
    <property type="match status" value="1"/>
</dbReference>
<comment type="caution">
    <text evidence="4">The sequence shown here is derived from an EMBL/GenBank/DDBJ whole genome shotgun (WGS) entry which is preliminary data.</text>
</comment>
<dbReference type="GO" id="GO:0005739">
    <property type="term" value="C:mitochondrion"/>
    <property type="evidence" value="ECO:0007669"/>
    <property type="project" value="TreeGrafter"/>
</dbReference>
<dbReference type="InterPro" id="IPR051276">
    <property type="entry name" value="Saccharopine_DH-like_oxidrdct"/>
</dbReference>
<dbReference type="SUPFAM" id="SSF51735">
    <property type="entry name" value="NAD(P)-binding Rossmann-fold domains"/>
    <property type="match status" value="1"/>
</dbReference>
<evidence type="ECO:0000313" key="4">
    <source>
        <dbReference type="EMBL" id="KOB77878.1"/>
    </source>
</evidence>
<evidence type="ECO:0000313" key="5">
    <source>
        <dbReference type="Proteomes" id="UP000037510"/>
    </source>
</evidence>
<proteinExistence type="inferred from homology"/>
<organism evidence="4 5">
    <name type="scientific">Operophtera brumata</name>
    <name type="common">Winter moth</name>
    <name type="synonym">Phalaena brumata</name>
    <dbReference type="NCBI Taxonomy" id="104452"/>
    <lineage>
        <taxon>Eukaryota</taxon>
        <taxon>Metazoa</taxon>
        <taxon>Ecdysozoa</taxon>
        <taxon>Arthropoda</taxon>
        <taxon>Hexapoda</taxon>
        <taxon>Insecta</taxon>
        <taxon>Pterygota</taxon>
        <taxon>Neoptera</taxon>
        <taxon>Endopterygota</taxon>
        <taxon>Lepidoptera</taxon>
        <taxon>Glossata</taxon>
        <taxon>Ditrysia</taxon>
        <taxon>Geometroidea</taxon>
        <taxon>Geometridae</taxon>
        <taxon>Larentiinae</taxon>
        <taxon>Operophtera</taxon>
    </lineage>
</organism>
<accession>A0A0L7LQV3</accession>
<dbReference type="PANTHER" id="PTHR12286">
    <property type="entry name" value="SACCHAROPINE DEHYDROGENASE-LIKE OXIDOREDUCTASE"/>
    <property type="match status" value="1"/>
</dbReference>
<name>A0A0L7LQV3_OPEBR</name>
<gene>
    <name evidence="4" type="ORF">OBRU01_03170</name>
</gene>
<dbReference type="PANTHER" id="PTHR12286:SF5">
    <property type="entry name" value="SACCHAROPINE DEHYDROGENASE-LIKE OXIDOREDUCTASE"/>
    <property type="match status" value="1"/>
</dbReference>
<evidence type="ECO:0000256" key="2">
    <source>
        <dbReference type="SAM" id="Phobius"/>
    </source>
</evidence>
<dbReference type="InterPro" id="IPR005097">
    <property type="entry name" value="Sacchrp_dh_NADP-bd"/>
</dbReference>
<reference evidence="4 5" key="1">
    <citation type="journal article" date="2015" name="Genome Biol. Evol.">
        <title>The genome of winter moth (Operophtera brumata) provides a genomic perspective on sexual dimorphism and phenology.</title>
        <authorList>
            <person name="Derks M.F."/>
            <person name="Smit S."/>
            <person name="Salis L."/>
            <person name="Schijlen E."/>
            <person name="Bossers A."/>
            <person name="Mateman C."/>
            <person name="Pijl A.S."/>
            <person name="de Ridder D."/>
            <person name="Groenen M.A."/>
            <person name="Visser M.E."/>
            <person name="Megens H.J."/>
        </authorList>
    </citation>
    <scope>NUCLEOTIDE SEQUENCE [LARGE SCALE GENOMIC DNA]</scope>
    <source>
        <strain evidence="4">WM2013NL</strain>
        <tissue evidence="4">Head and thorax</tissue>
    </source>
</reference>
<dbReference type="AlphaFoldDB" id="A0A0L7LQV3"/>
<keyword evidence="2" id="KW-0472">Membrane</keyword>
<feature type="domain" description="Saccharopine dehydrogenase NADP binding" evidence="3">
    <location>
        <begin position="8"/>
        <end position="161"/>
    </location>
</feature>
<dbReference type="GO" id="GO:0005886">
    <property type="term" value="C:plasma membrane"/>
    <property type="evidence" value="ECO:0007669"/>
    <property type="project" value="TreeGrafter"/>
</dbReference>
<protein>
    <submittedName>
        <fullName evidence="4">Putative secreted protein</fullName>
    </submittedName>
</protein>
<evidence type="ECO:0000259" key="3">
    <source>
        <dbReference type="Pfam" id="PF03435"/>
    </source>
</evidence>
<feature type="non-terminal residue" evidence="4">
    <location>
        <position position="365"/>
    </location>
</feature>
<dbReference type="EMBL" id="JTDY01000289">
    <property type="protein sequence ID" value="KOB77878.1"/>
    <property type="molecule type" value="Genomic_DNA"/>
</dbReference>
<comment type="similarity">
    <text evidence="1">Belongs to the saccharopine dehydrogenase family.</text>
</comment>
<keyword evidence="5" id="KW-1185">Reference proteome</keyword>
<dbReference type="STRING" id="104452.A0A0L7LQV3"/>
<dbReference type="GO" id="GO:0009247">
    <property type="term" value="P:glycolipid biosynthetic process"/>
    <property type="evidence" value="ECO:0007669"/>
    <property type="project" value="TreeGrafter"/>
</dbReference>
<dbReference type="Proteomes" id="UP000037510">
    <property type="component" value="Unassembled WGS sequence"/>
</dbReference>
<keyword evidence="2" id="KW-0812">Transmembrane</keyword>
<sequence>MERPELDIVVLGATGFTGVKVVKCLSEAVGLRWGIAGRSKDKLGKLIMDLHNTGNWVNSGCFKNKSRYPHYINAPIAGLDVSKVPVFNVDVNNKDALRKTTSQAKILMNCVGPSTIFSEQIVEACIESKTHYVDISAEINHILDLYRKYQRAAEDANVLIIPSCGFASVPAASGLLYLDGQFEVGLRSLNISGTLNTVECYVELDFPKRAYFPWPGNCLVHYGTWESLVYVLRNMKEKFFHRNNGKLWYPYPGPDEDVIEFSERYLHKNQNKRPVSFKLYTTMPLLIHFIIIPLMFMYYYLCYFKCFSKLLRKYPRFFTAGYMSHKGPSEKMMQAVTYSFTLIGKGWSSNVEDFSVPTNKTLKCK</sequence>
<keyword evidence="2" id="KW-1133">Transmembrane helix</keyword>
<dbReference type="GO" id="GO:0005811">
    <property type="term" value="C:lipid droplet"/>
    <property type="evidence" value="ECO:0007669"/>
    <property type="project" value="TreeGrafter"/>
</dbReference>
<dbReference type="InterPro" id="IPR036291">
    <property type="entry name" value="NAD(P)-bd_dom_sf"/>
</dbReference>
<dbReference type="Pfam" id="PF03435">
    <property type="entry name" value="Sacchrp_dh_NADP"/>
    <property type="match status" value="1"/>
</dbReference>
<evidence type="ECO:0000256" key="1">
    <source>
        <dbReference type="ARBA" id="ARBA00038048"/>
    </source>
</evidence>